<evidence type="ECO:0000256" key="1">
    <source>
        <dbReference type="SAM" id="MobiDB-lite"/>
    </source>
</evidence>
<dbReference type="InterPro" id="IPR001584">
    <property type="entry name" value="Integrase_cat-core"/>
</dbReference>
<sequence>MAERFNRTLKEQAIHGSLFRDLEEVRQAVSEFRDRYDRHRHLEKPGFLSSREARQSHAIRKAASNQLRTVH</sequence>
<proteinExistence type="predicted"/>
<feature type="domain" description="Integrase catalytic" evidence="2">
    <location>
        <begin position="2"/>
        <end position="40"/>
    </location>
</feature>
<gene>
    <name evidence="3" type="ORF">MCNOR_2118</name>
</gene>
<name>A0AA35UR06_METCP</name>
<accession>A0AA35UR06</accession>
<organism evidence="3 4">
    <name type="scientific">Methylococcus capsulatus</name>
    <dbReference type="NCBI Taxonomy" id="414"/>
    <lineage>
        <taxon>Bacteria</taxon>
        <taxon>Pseudomonadati</taxon>
        <taxon>Pseudomonadota</taxon>
        <taxon>Gammaproteobacteria</taxon>
        <taxon>Methylococcales</taxon>
        <taxon>Methylococcaceae</taxon>
        <taxon>Methylococcus</taxon>
    </lineage>
</organism>
<dbReference type="GO" id="GO:0015074">
    <property type="term" value="P:DNA integration"/>
    <property type="evidence" value="ECO:0007669"/>
    <property type="project" value="InterPro"/>
</dbReference>
<reference evidence="3" key="1">
    <citation type="submission" date="2023-03" db="EMBL/GenBank/DDBJ databases">
        <authorList>
            <person name="Pearce D."/>
        </authorList>
    </citation>
    <scope>NUCLEOTIDE SEQUENCE</scope>
    <source>
        <strain evidence="3">Mc</strain>
    </source>
</reference>
<evidence type="ECO:0000313" key="4">
    <source>
        <dbReference type="Proteomes" id="UP001158598"/>
    </source>
</evidence>
<dbReference type="Proteomes" id="UP001158598">
    <property type="component" value="Chromosome"/>
</dbReference>
<protein>
    <recommendedName>
        <fullName evidence="2">Integrase catalytic domain-containing protein</fullName>
    </recommendedName>
</protein>
<dbReference type="InterPro" id="IPR012337">
    <property type="entry name" value="RNaseH-like_sf"/>
</dbReference>
<dbReference type="EMBL" id="OX458332">
    <property type="protein sequence ID" value="CAI8830410.1"/>
    <property type="molecule type" value="Genomic_DNA"/>
</dbReference>
<dbReference type="SUPFAM" id="SSF53098">
    <property type="entry name" value="Ribonuclease H-like"/>
    <property type="match status" value="1"/>
</dbReference>
<evidence type="ECO:0000259" key="2">
    <source>
        <dbReference type="Pfam" id="PF13683"/>
    </source>
</evidence>
<evidence type="ECO:0000313" key="3">
    <source>
        <dbReference type="EMBL" id="CAI8830410.1"/>
    </source>
</evidence>
<feature type="region of interest" description="Disordered" evidence="1">
    <location>
        <begin position="46"/>
        <end position="71"/>
    </location>
</feature>
<dbReference type="AlphaFoldDB" id="A0AA35UR06"/>
<dbReference type="Pfam" id="PF13683">
    <property type="entry name" value="rve_3"/>
    <property type="match status" value="1"/>
</dbReference>